<proteinExistence type="inferred from homology"/>
<dbReference type="GO" id="GO:0004029">
    <property type="term" value="F:aldehyde dehydrogenase (NAD+) activity"/>
    <property type="evidence" value="ECO:0007669"/>
    <property type="project" value="UniProtKB-EC"/>
</dbReference>
<evidence type="ECO:0000256" key="5">
    <source>
        <dbReference type="PROSITE-ProRule" id="PRU10007"/>
    </source>
</evidence>
<dbReference type="InterPro" id="IPR016161">
    <property type="entry name" value="Ald_DH/histidinol_DH"/>
</dbReference>
<accession>A0A0G4PBX7</accession>
<protein>
    <recommendedName>
        <fullName evidence="3">aldehyde dehydrogenase (NAD(+))</fullName>
        <ecNumber evidence="3">1.2.1.3</ecNumber>
    </recommendedName>
</protein>
<gene>
    <name evidence="8" type="ORF">PCAMFM013_S010g000212</name>
</gene>
<dbReference type="AlphaFoldDB" id="A0A0G4PBX7"/>
<evidence type="ECO:0000256" key="1">
    <source>
        <dbReference type="ARBA" id="ARBA00009986"/>
    </source>
</evidence>
<evidence type="ECO:0000256" key="2">
    <source>
        <dbReference type="ARBA" id="ARBA00023002"/>
    </source>
</evidence>
<name>A0A0G4PBX7_PENC3</name>
<dbReference type="Gene3D" id="3.40.309.10">
    <property type="entry name" value="Aldehyde Dehydrogenase, Chain A, domain 2"/>
    <property type="match status" value="2"/>
</dbReference>
<evidence type="ECO:0000256" key="4">
    <source>
        <dbReference type="ARBA" id="ARBA00049194"/>
    </source>
</evidence>
<evidence type="ECO:0000259" key="7">
    <source>
        <dbReference type="Pfam" id="PF00171"/>
    </source>
</evidence>
<dbReference type="SUPFAM" id="SSF53720">
    <property type="entry name" value="ALDH-like"/>
    <property type="match status" value="1"/>
</dbReference>
<dbReference type="FunFam" id="3.40.605.10:FF:000050">
    <property type="entry name" value="Aldehyde dehydrogenase, mitochondrial"/>
    <property type="match status" value="1"/>
</dbReference>
<dbReference type="InterPro" id="IPR015590">
    <property type="entry name" value="Aldehyde_DH_dom"/>
</dbReference>
<dbReference type="EMBL" id="HG793143">
    <property type="protein sequence ID" value="CRL23774.1"/>
    <property type="molecule type" value="Genomic_DNA"/>
</dbReference>
<dbReference type="STRING" id="1429867.A0A0G4PBX7"/>
<evidence type="ECO:0000313" key="9">
    <source>
        <dbReference type="Proteomes" id="UP000053732"/>
    </source>
</evidence>
<feature type="domain" description="Aldehyde dehydrogenase" evidence="7">
    <location>
        <begin position="30"/>
        <end position="329"/>
    </location>
</feature>
<feature type="active site" evidence="5">
    <location>
        <position position="248"/>
    </location>
</feature>
<dbReference type="Gene3D" id="3.40.605.10">
    <property type="entry name" value="Aldehyde Dehydrogenase, Chain A, domain 1"/>
    <property type="match status" value="2"/>
</dbReference>
<keyword evidence="2 6" id="KW-0560">Oxidoreductase</keyword>
<comment type="catalytic activity">
    <reaction evidence="4">
        <text>an aldehyde + NAD(+) + H2O = a carboxylate + NADH + 2 H(+)</text>
        <dbReference type="Rhea" id="RHEA:16185"/>
        <dbReference type="ChEBI" id="CHEBI:15377"/>
        <dbReference type="ChEBI" id="CHEBI:15378"/>
        <dbReference type="ChEBI" id="CHEBI:17478"/>
        <dbReference type="ChEBI" id="CHEBI:29067"/>
        <dbReference type="ChEBI" id="CHEBI:57540"/>
        <dbReference type="ChEBI" id="CHEBI:57945"/>
        <dbReference type="EC" id="1.2.1.3"/>
    </reaction>
</comment>
<evidence type="ECO:0000256" key="6">
    <source>
        <dbReference type="RuleBase" id="RU003345"/>
    </source>
</evidence>
<evidence type="ECO:0000313" key="8">
    <source>
        <dbReference type="EMBL" id="CRL23774.1"/>
    </source>
</evidence>
<evidence type="ECO:0000256" key="3">
    <source>
        <dbReference type="ARBA" id="ARBA00024226"/>
    </source>
</evidence>
<dbReference type="InterPro" id="IPR029510">
    <property type="entry name" value="Ald_DH_CS_GLU"/>
</dbReference>
<dbReference type="InterPro" id="IPR016163">
    <property type="entry name" value="Ald_DH_C"/>
</dbReference>
<dbReference type="PANTHER" id="PTHR11699">
    <property type="entry name" value="ALDEHYDE DEHYDROGENASE-RELATED"/>
    <property type="match status" value="1"/>
</dbReference>
<dbReference type="PROSITE" id="PS00687">
    <property type="entry name" value="ALDEHYDE_DEHYDR_GLU"/>
    <property type="match status" value="1"/>
</dbReference>
<dbReference type="Proteomes" id="UP000053732">
    <property type="component" value="Unassembled WGS sequence"/>
</dbReference>
<reference evidence="8 9" key="1">
    <citation type="journal article" date="2014" name="Nat. Commun.">
        <title>Multiple recent horizontal transfers of a large genomic region in cheese making fungi.</title>
        <authorList>
            <person name="Cheeseman K."/>
            <person name="Ropars J."/>
            <person name="Renault P."/>
            <person name="Dupont J."/>
            <person name="Gouzy J."/>
            <person name="Branca A."/>
            <person name="Abraham A.L."/>
            <person name="Ceppi M."/>
            <person name="Conseiller E."/>
            <person name="Debuchy R."/>
            <person name="Malagnac F."/>
            <person name="Goarin A."/>
            <person name="Silar P."/>
            <person name="Lacoste S."/>
            <person name="Sallet E."/>
            <person name="Bensimon A."/>
            <person name="Giraud T."/>
            <person name="Brygoo Y."/>
        </authorList>
    </citation>
    <scope>NUCLEOTIDE SEQUENCE [LARGE SCALE GENOMIC DNA]</scope>
    <source>
        <strain evidence="9">FM 013</strain>
    </source>
</reference>
<keyword evidence="9" id="KW-1185">Reference proteome</keyword>
<sequence length="434" mass="45968">MSKIELIGFEGRPIRSLFINNEFQLATGGSQLEVENPTTGSVLASVSAAQRQDVDAAVSAAKSALQGPWLTVTPTRRGQLLNRLADLIERDADDLASLEALDAGVLFGESKGLHIPQATETLRYFAGWADKIAGQLFSIPQGYSYTRREPLGVCAAVKLAPAIAAGNALIIKTPELVPLYAQKLASLIKEAGFTPGVLAILCGSSSVAGQALAEHGGVKNIAFTGSAPVGREILRAVAGSNLKKMTLELGGKNPSIVFSDADLDNAIFWTTLGFTANNGQVCAAGSRIYVHANIYDKFLLAFAEKLAHITPGDPLSGKTTKGPVISHARIIQEEIFGPVASIAKFNTEAEVIEKANATEFGLSAAVFTNDVHRAQRVSEAMECGQVTVTCWGMLHANTPFGGVKQSGFGRDMGEEVLEAWMSTKNCQVLYSTDS</sequence>
<organism evidence="8 9">
    <name type="scientific">Penicillium camemberti (strain FM 013)</name>
    <dbReference type="NCBI Taxonomy" id="1429867"/>
    <lineage>
        <taxon>Eukaryota</taxon>
        <taxon>Fungi</taxon>
        <taxon>Dikarya</taxon>
        <taxon>Ascomycota</taxon>
        <taxon>Pezizomycotina</taxon>
        <taxon>Eurotiomycetes</taxon>
        <taxon>Eurotiomycetidae</taxon>
        <taxon>Eurotiales</taxon>
        <taxon>Aspergillaceae</taxon>
        <taxon>Penicillium</taxon>
    </lineage>
</organism>
<dbReference type="EC" id="1.2.1.3" evidence="3"/>
<comment type="similarity">
    <text evidence="1 6">Belongs to the aldehyde dehydrogenase family.</text>
</comment>
<dbReference type="Pfam" id="PF00171">
    <property type="entry name" value="Aldedh"/>
    <property type="match status" value="1"/>
</dbReference>
<dbReference type="InterPro" id="IPR016162">
    <property type="entry name" value="Ald_DH_N"/>
</dbReference>